<dbReference type="STRING" id="1141098.A0A1Y2DA48"/>
<comment type="subcellular location">
    <subcellularLocation>
        <location evidence="1">Membrane</location>
        <topology evidence="1">Multi-pass membrane protein</topology>
    </subcellularLocation>
</comment>
<name>A0A1Y2DA48_9PEZI</name>
<organism evidence="9 10">
    <name type="scientific">Pseudomassariella vexata</name>
    <dbReference type="NCBI Taxonomy" id="1141098"/>
    <lineage>
        <taxon>Eukaryota</taxon>
        <taxon>Fungi</taxon>
        <taxon>Dikarya</taxon>
        <taxon>Ascomycota</taxon>
        <taxon>Pezizomycotina</taxon>
        <taxon>Sordariomycetes</taxon>
        <taxon>Xylariomycetidae</taxon>
        <taxon>Amphisphaeriales</taxon>
        <taxon>Pseudomassariaceae</taxon>
        <taxon>Pseudomassariella</taxon>
    </lineage>
</organism>
<feature type="transmembrane region" description="Helical" evidence="7">
    <location>
        <begin position="79"/>
        <end position="97"/>
    </location>
</feature>
<gene>
    <name evidence="9" type="ORF">BCR38DRAFT_490804</name>
</gene>
<evidence type="ECO:0000256" key="1">
    <source>
        <dbReference type="ARBA" id="ARBA00004141"/>
    </source>
</evidence>
<comment type="similarity">
    <text evidence="5">Belongs to the SAT4 family.</text>
</comment>
<evidence type="ECO:0000313" key="9">
    <source>
        <dbReference type="EMBL" id="ORY56148.1"/>
    </source>
</evidence>
<feature type="transmembrane region" description="Helical" evidence="7">
    <location>
        <begin position="109"/>
        <end position="130"/>
    </location>
</feature>
<keyword evidence="3 7" id="KW-1133">Transmembrane helix</keyword>
<feature type="transmembrane region" description="Helical" evidence="7">
    <location>
        <begin position="158"/>
        <end position="178"/>
    </location>
</feature>
<proteinExistence type="inferred from homology"/>
<comment type="caution">
    <text evidence="9">The sequence shown here is derived from an EMBL/GenBank/DDBJ whole genome shotgun (WGS) entry which is preliminary data.</text>
</comment>
<dbReference type="AlphaFoldDB" id="A0A1Y2DA48"/>
<sequence>MSQGSTLLAVSVTSTIIALATCGLRCWVKMRDGRAIVWDDYFIGLAMLLGMVGSFFTIVECLNQDYTQTATQFNYLAQPWLSMGSTLSKVSICLFFLRHVSKIKAWRAVLGIQILLLLVVNLVYSLAILLQCRPLEKLWNSSANGECWSISVQQNIGYVQGGFDVFSEFFITLFPIMIIQDLGIRRNLRYPFYVLSSTGIVIGVLAVARIYNISLTSSSSRYVYQLSCTILKVLEQNLGILAANILPTASLFSNVGPISEAFNQAEIGRTNSDTISILPRSKSTASRSIRSLKRQSTGSSFVVEGPERGSFDGQSIVGYDTESWPLGIIKTVSVQVTEEQAVELKRGTDGSMDGRPSGDQKWDSYYR</sequence>
<dbReference type="InterPro" id="IPR049326">
    <property type="entry name" value="Rhodopsin_dom_fungi"/>
</dbReference>
<dbReference type="RefSeq" id="XP_040709994.1">
    <property type="nucleotide sequence ID" value="XM_040864569.1"/>
</dbReference>
<dbReference type="OrthoDB" id="3934549at2759"/>
<evidence type="ECO:0000313" key="10">
    <source>
        <dbReference type="Proteomes" id="UP000193689"/>
    </source>
</evidence>
<dbReference type="GO" id="GO:0016020">
    <property type="term" value="C:membrane"/>
    <property type="evidence" value="ECO:0007669"/>
    <property type="project" value="UniProtKB-SubCell"/>
</dbReference>
<evidence type="ECO:0000256" key="4">
    <source>
        <dbReference type="ARBA" id="ARBA00023136"/>
    </source>
</evidence>
<reference evidence="9 10" key="1">
    <citation type="submission" date="2016-07" db="EMBL/GenBank/DDBJ databases">
        <title>Pervasive Adenine N6-methylation of Active Genes in Fungi.</title>
        <authorList>
            <consortium name="DOE Joint Genome Institute"/>
            <person name="Mondo S.J."/>
            <person name="Dannebaum R.O."/>
            <person name="Kuo R.C."/>
            <person name="Labutti K."/>
            <person name="Haridas S."/>
            <person name="Kuo A."/>
            <person name="Salamov A."/>
            <person name="Ahrendt S.R."/>
            <person name="Lipzen A."/>
            <person name="Sullivan W."/>
            <person name="Andreopoulos W.B."/>
            <person name="Clum A."/>
            <person name="Lindquist E."/>
            <person name="Daum C."/>
            <person name="Ramamoorthy G.K."/>
            <person name="Gryganskyi A."/>
            <person name="Culley D."/>
            <person name="Magnuson J.K."/>
            <person name="James T.Y."/>
            <person name="O'Malley M.A."/>
            <person name="Stajich J.E."/>
            <person name="Spatafora J.W."/>
            <person name="Visel A."/>
            <person name="Grigoriev I.V."/>
        </authorList>
    </citation>
    <scope>NUCLEOTIDE SEQUENCE [LARGE SCALE GENOMIC DNA]</scope>
    <source>
        <strain evidence="9 10">CBS 129021</strain>
    </source>
</reference>
<feature type="compositionally biased region" description="Basic and acidic residues" evidence="6">
    <location>
        <begin position="356"/>
        <end position="367"/>
    </location>
</feature>
<dbReference type="GeneID" id="63780781"/>
<evidence type="ECO:0000256" key="5">
    <source>
        <dbReference type="ARBA" id="ARBA00038359"/>
    </source>
</evidence>
<feature type="transmembrane region" description="Helical" evidence="7">
    <location>
        <begin position="190"/>
        <end position="211"/>
    </location>
</feature>
<evidence type="ECO:0000256" key="7">
    <source>
        <dbReference type="SAM" id="Phobius"/>
    </source>
</evidence>
<dbReference type="Pfam" id="PF20684">
    <property type="entry name" value="Fung_rhodopsin"/>
    <property type="match status" value="1"/>
</dbReference>
<dbReference type="Proteomes" id="UP000193689">
    <property type="component" value="Unassembled WGS sequence"/>
</dbReference>
<feature type="transmembrane region" description="Helical" evidence="7">
    <location>
        <begin position="40"/>
        <end position="59"/>
    </location>
</feature>
<dbReference type="EMBL" id="MCFJ01000024">
    <property type="protein sequence ID" value="ORY56148.1"/>
    <property type="molecule type" value="Genomic_DNA"/>
</dbReference>
<evidence type="ECO:0000259" key="8">
    <source>
        <dbReference type="Pfam" id="PF20684"/>
    </source>
</evidence>
<evidence type="ECO:0000256" key="2">
    <source>
        <dbReference type="ARBA" id="ARBA00022692"/>
    </source>
</evidence>
<feature type="domain" description="Rhodopsin" evidence="8">
    <location>
        <begin position="24"/>
        <end position="252"/>
    </location>
</feature>
<feature type="region of interest" description="Disordered" evidence="6">
    <location>
        <begin position="343"/>
        <end position="367"/>
    </location>
</feature>
<evidence type="ECO:0000256" key="3">
    <source>
        <dbReference type="ARBA" id="ARBA00022989"/>
    </source>
</evidence>
<dbReference type="PANTHER" id="PTHR33048">
    <property type="entry name" value="PTH11-LIKE INTEGRAL MEMBRANE PROTEIN (AFU_ORTHOLOGUE AFUA_5G11245)"/>
    <property type="match status" value="1"/>
</dbReference>
<feature type="transmembrane region" description="Helical" evidence="7">
    <location>
        <begin position="6"/>
        <end position="28"/>
    </location>
</feature>
<protein>
    <recommendedName>
        <fullName evidence="8">Rhodopsin domain-containing protein</fullName>
    </recommendedName>
</protein>
<accession>A0A1Y2DA48</accession>
<dbReference type="InterPro" id="IPR052337">
    <property type="entry name" value="SAT4-like"/>
</dbReference>
<keyword evidence="10" id="KW-1185">Reference proteome</keyword>
<dbReference type="InParanoid" id="A0A1Y2DA48"/>
<keyword evidence="2 7" id="KW-0812">Transmembrane</keyword>
<dbReference type="PANTHER" id="PTHR33048:SF146">
    <property type="entry name" value="INTEGRAL MEMBRANE PROTEIN"/>
    <property type="match status" value="1"/>
</dbReference>
<keyword evidence="4 7" id="KW-0472">Membrane</keyword>
<evidence type="ECO:0000256" key="6">
    <source>
        <dbReference type="SAM" id="MobiDB-lite"/>
    </source>
</evidence>